<dbReference type="InterPro" id="IPR022085">
    <property type="entry name" value="OpdG"/>
</dbReference>
<organism evidence="1 2">
    <name type="scientific">Conoideocrella luteorostrata</name>
    <dbReference type="NCBI Taxonomy" id="1105319"/>
    <lineage>
        <taxon>Eukaryota</taxon>
        <taxon>Fungi</taxon>
        <taxon>Dikarya</taxon>
        <taxon>Ascomycota</taxon>
        <taxon>Pezizomycotina</taxon>
        <taxon>Sordariomycetes</taxon>
        <taxon>Hypocreomycetidae</taxon>
        <taxon>Hypocreales</taxon>
        <taxon>Clavicipitaceae</taxon>
        <taxon>Conoideocrella</taxon>
    </lineage>
</organism>
<proteinExistence type="predicted"/>
<protein>
    <submittedName>
        <fullName evidence="1">Uncharacterized protein</fullName>
    </submittedName>
</protein>
<gene>
    <name evidence="1" type="ORF">QQS21_007535</name>
</gene>
<dbReference type="Proteomes" id="UP001251528">
    <property type="component" value="Unassembled WGS sequence"/>
</dbReference>
<dbReference type="AlphaFoldDB" id="A0AAJ0CLC0"/>
<dbReference type="PANTHER" id="PTHR38797:SF6">
    <property type="match status" value="1"/>
</dbReference>
<dbReference type="InterPro" id="IPR053204">
    <property type="entry name" value="Oxopyrrolidines_Biosynth-assoc"/>
</dbReference>
<dbReference type="PANTHER" id="PTHR38797">
    <property type="entry name" value="NUCLEAR PORE COMPLEX PROTEIN NUP85-RELATED"/>
    <property type="match status" value="1"/>
</dbReference>
<evidence type="ECO:0000313" key="2">
    <source>
        <dbReference type="Proteomes" id="UP001251528"/>
    </source>
</evidence>
<keyword evidence="2" id="KW-1185">Reference proteome</keyword>
<evidence type="ECO:0000313" key="1">
    <source>
        <dbReference type="EMBL" id="KAK2594737.1"/>
    </source>
</evidence>
<reference evidence="1" key="1">
    <citation type="submission" date="2023-06" db="EMBL/GenBank/DDBJ databases">
        <title>Conoideocrella luteorostrata (Hypocreales: Clavicipitaceae), a potential biocontrol fungus for elongate hemlock scale in United States Christmas tree production areas.</title>
        <authorList>
            <person name="Barrett H."/>
            <person name="Lovett B."/>
            <person name="Macias A.M."/>
            <person name="Stajich J.E."/>
            <person name="Kasson M.T."/>
        </authorList>
    </citation>
    <scope>NUCLEOTIDE SEQUENCE</scope>
    <source>
        <strain evidence="1">ARSEF 14590</strain>
    </source>
</reference>
<dbReference type="Pfam" id="PF12311">
    <property type="entry name" value="DUF3632"/>
    <property type="match status" value="1"/>
</dbReference>
<comment type="caution">
    <text evidence="1">The sequence shown here is derived from an EMBL/GenBank/DDBJ whole genome shotgun (WGS) entry which is preliminary data.</text>
</comment>
<sequence length="241" mass="26819">MAESTSSAFTLPRYILLLEEYPEFKIINGLVQEGSGATVEDALTQHAQLTAAAINLENANPIGPHAWHTFCALIEVAKRTDPERQTKLIDFAINLQKIKVFNPATGEQLTSDGQLLWTEMPALGYTAADDWNEVDVTATNTPPEVCRRYENFIALLAQISSAYAANYTESTIDEMEFSFWSLRAFKEAFECTDNKPVTDSAVRVACSWLIYASDRLWANIGHGRVFDQRGDDPGVSMTHSM</sequence>
<dbReference type="EMBL" id="JASWJB010000157">
    <property type="protein sequence ID" value="KAK2594737.1"/>
    <property type="molecule type" value="Genomic_DNA"/>
</dbReference>
<name>A0AAJ0CLC0_9HYPO</name>
<accession>A0AAJ0CLC0</accession>